<evidence type="ECO:0000313" key="3">
    <source>
        <dbReference type="Proteomes" id="UP000013827"/>
    </source>
</evidence>
<feature type="transmembrane region" description="Helical" evidence="1">
    <location>
        <begin position="57"/>
        <end position="81"/>
    </location>
</feature>
<keyword evidence="1" id="KW-0472">Membrane</keyword>
<proteinExistence type="predicted"/>
<dbReference type="GeneID" id="17264010"/>
<protein>
    <recommendedName>
        <fullName evidence="4">Dolichol phosphate-mannose biosynthesis regulatory protein</fullName>
    </recommendedName>
</protein>
<dbReference type="Proteomes" id="UP000013827">
    <property type="component" value="Unassembled WGS sequence"/>
</dbReference>
<reference evidence="3" key="1">
    <citation type="journal article" date="2013" name="Nature">
        <title>Pan genome of the phytoplankton Emiliania underpins its global distribution.</title>
        <authorList>
            <person name="Read B.A."/>
            <person name="Kegel J."/>
            <person name="Klute M.J."/>
            <person name="Kuo A."/>
            <person name="Lefebvre S.C."/>
            <person name="Maumus F."/>
            <person name="Mayer C."/>
            <person name="Miller J."/>
            <person name="Monier A."/>
            <person name="Salamov A."/>
            <person name="Young J."/>
            <person name="Aguilar M."/>
            <person name="Claverie J.M."/>
            <person name="Frickenhaus S."/>
            <person name="Gonzalez K."/>
            <person name="Herman E.K."/>
            <person name="Lin Y.C."/>
            <person name="Napier J."/>
            <person name="Ogata H."/>
            <person name="Sarno A.F."/>
            <person name="Shmutz J."/>
            <person name="Schroeder D."/>
            <person name="de Vargas C."/>
            <person name="Verret F."/>
            <person name="von Dassow P."/>
            <person name="Valentin K."/>
            <person name="Van de Peer Y."/>
            <person name="Wheeler G."/>
            <person name="Dacks J.B."/>
            <person name="Delwiche C.F."/>
            <person name="Dyhrman S.T."/>
            <person name="Glockner G."/>
            <person name="John U."/>
            <person name="Richards T."/>
            <person name="Worden A.Z."/>
            <person name="Zhang X."/>
            <person name="Grigoriev I.V."/>
            <person name="Allen A.E."/>
            <person name="Bidle K."/>
            <person name="Borodovsky M."/>
            <person name="Bowler C."/>
            <person name="Brownlee C."/>
            <person name="Cock J.M."/>
            <person name="Elias M."/>
            <person name="Gladyshev V.N."/>
            <person name="Groth M."/>
            <person name="Guda C."/>
            <person name="Hadaegh A."/>
            <person name="Iglesias-Rodriguez M.D."/>
            <person name="Jenkins J."/>
            <person name="Jones B.M."/>
            <person name="Lawson T."/>
            <person name="Leese F."/>
            <person name="Lindquist E."/>
            <person name="Lobanov A."/>
            <person name="Lomsadze A."/>
            <person name="Malik S.B."/>
            <person name="Marsh M.E."/>
            <person name="Mackinder L."/>
            <person name="Mock T."/>
            <person name="Mueller-Roeber B."/>
            <person name="Pagarete A."/>
            <person name="Parker M."/>
            <person name="Probert I."/>
            <person name="Quesneville H."/>
            <person name="Raines C."/>
            <person name="Rensing S.A."/>
            <person name="Riano-Pachon D.M."/>
            <person name="Richier S."/>
            <person name="Rokitta S."/>
            <person name="Shiraiwa Y."/>
            <person name="Soanes D.M."/>
            <person name="van der Giezen M."/>
            <person name="Wahlund T.M."/>
            <person name="Williams B."/>
            <person name="Wilson W."/>
            <person name="Wolfe G."/>
            <person name="Wurch L.L."/>
        </authorList>
    </citation>
    <scope>NUCLEOTIDE SEQUENCE</scope>
</reference>
<name>A0A0D3J2R7_EMIH1</name>
<feature type="transmembrane region" description="Helical" evidence="1">
    <location>
        <begin position="16"/>
        <end position="36"/>
    </location>
</feature>
<sequence length="121" mass="13025">MSANLLASKTIPLSRLLGALALLVSILGGYGLLLHAKWQLLEEALAGNTAGHAAQHLLLIPLLPITAVVAMALVIPLFVYVGNYAAFASLALPRPDHYVQLLFRVYRQWLSAGGKLKDKDL</sequence>
<dbReference type="AlphaFoldDB" id="A0A0D3J2R7"/>
<accession>A0A0D3J2R7</accession>
<keyword evidence="3" id="KW-1185">Reference proteome</keyword>
<keyword evidence="1" id="KW-1133">Transmembrane helix</keyword>
<evidence type="ECO:0008006" key="4">
    <source>
        <dbReference type="Google" id="ProtNLM"/>
    </source>
</evidence>
<reference evidence="2" key="2">
    <citation type="submission" date="2024-10" db="UniProtKB">
        <authorList>
            <consortium name="EnsemblProtists"/>
        </authorList>
    </citation>
    <scope>IDENTIFICATION</scope>
</reference>
<organism evidence="2 3">
    <name type="scientific">Emiliania huxleyi (strain CCMP1516)</name>
    <dbReference type="NCBI Taxonomy" id="280463"/>
    <lineage>
        <taxon>Eukaryota</taxon>
        <taxon>Haptista</taxon>
        <taxon>Haptophyta</taxon>
        <taxon>Prymnesiophyceae</taxon>
        <taxon>Isochrysidales</taxon>
        <taxon>Noelaerhabdaceae</taxon>
        <taxon>Emiliania</taxon>
    </lineage>
</organism>
<dbReference type="RefSeq" id="XP_005770231.1">
    <property type="nucleotide sequence ID" value="XM_005770174.1"/>
</dbReference>
<dbReference type="EnsemblProtists" id="EOD17802">
    <property type="protein sequence ID" value="EOD17802"/>
    <property type="gene ID" value="EMIHUDRAFT_209781"/>
</dbReference>
<keyword evidence="1" id="KW-0812">Transmembrane</keyword>
<dbReference type="KEGG" id="ehx:EMIHUDRAFT_209781"/>
<evidence type="ECO:0000256" key="1">
    <source>
        <dbReference type="SAM" id="Phobius"/>
    </source>
</evidence>
<evidence type="ECO:0000313" key="2">
    <source>
        <dbReference type="EnsemblProtists" id="EOD17802"/>
    </source>
</evidence>
<dbReference type="PaxDb" id="2903-EOD17802"/>
<dbReference type="HOGENOM" id="CLU_2042460_0_0_1"/>